<proteinExistence type="predicted"/>
<feature type="compositionally biased region" description="Basic and acidic residues" evidence="2">
    <location>
        <begin position="15"/>
        <end position="32"/>
    </location>
</feature>
<feature type="region of interest" description="Disordered" evidence="2">
    <location>
        <begin position="14"/>
        <end position="40"/>
    </location>
</feature>
<evidence type="ECO:0000313" key="4">
    <source>
        <dbReference type="Proteomes" id="UP001597097"/>
    </source>
</evidence>
<dbReference type="SMART" id="SM00320">
    <property type="entry name" value="WD40"/>
    <property type="match status" value="1"/>
</dbReference>
<dbReference type="Pfam" id="PF00400">
    <property type="entry name" value="WD40"/>
    <property type="match status" value="1"/>
</dbReference>
<feature type="repeat" description="WD" evidence="1">
    <location>
        <begin position="26"/>
        <end position="67"/>
    </location>
</feature>
<protein>
    <submittedName>
        <fullName evidence="3">WD40 repeat domain-containing protein</fullName>
    </submittedName>
</protein>
<dbReference type="RefSeq" id="WP_219528038.1">
    <property type="nucleotide sequence ID" value="NZ_JAHKRM010000003.1"/>
</dbReference>
<keyword evidence="1" id="KW-0853">WD repeat</keyword>
<keyword evidence="4" id="KW-1185">Reference proteome</keyword>
<gene>
    <name evidence="3" type="ORF">ACFSJ0_60845</name>
</gene>
<dbReference type="EMBL" id="JBHUCM010000075">
    <property type="protein sequence ID" value="MFD1547378.1"/>
    <property type="molecule type" value="Genomic_DNA"/>
</dbReference>
<evidence type="ECO:0000256" key="1">
    <source>
        <dbReference type="PROSITE-ProRule" id="PRU00221"/>
    </source>
</evidence>
<reference evidence="4" key="1">
    <citation type="journal article" date="2019" name="Int. J. Syst. Evol. Microbiol.">
        <title>The Global Catalogue of Microorganisms (GCM) 10K type strain sequencing project: providing services to taxonomists for standard genome sequencing and annotation.</title>
        <authorList>
            <consortium name="The Broad Institute Genomics Platform"/>
            <consortium name="The Broad Institute Genome Sequencing Center for Infectious Disease"/>
            <person name="Wu L."/>
            <person name="Ma J."/>
        </authorList>
    </citation>
    <scope>NUCLEOTIDE SEQUENCE [LARGE SCALE GENOMIC DNA]</scope>
    <source>
        <strain evidence="4">CGMCC 1.15399</strain>
    </source>
</reference>
<evidence type="ECO:0000256" key="2">
    <source>
        <dbReference type="SAM" id="MobiDB-lite"/>
    </source>
</evidence>
<comment type="caution">
    <text evidence="3">The sequence shown here is derived from an EMBL/GenBank/DDBJ whole genome shotgun (WGS) entry which is preliminary data.</text>
</comment>
<dbReference type="Proteomes" id="UP001597097">
    <property type="component" value="Unassembled WGS sequence"/>
</dbReference>
<name>A0ABW4GYH4_9ACTN</name>
<sequence length="95" mass="10575">MTLVLATAERSWGLTDRRRPQERSALEAHSDHVSSVAFSPDGHTLATGGYDRAALLWETDVGRLAARICRTAHPPITAAEWDRHFPGLPYRRPCP</sequence>
<dbReference type="InterPro" id="IPR001680">
    <property type="entry name" value="WD40_rpt"/>
</dbReference>
<evidence type="ECO:0000313" key="3">
    <source>
        <dbReference type="EMBL" id="MFD1547378.1"/>
    </source>
</evidence>
<dbReference type="PROSITE" id="PS50294">
    <property type="entry name" value="WD_REPEATS_REGION"/>
    <property type="match status" value="1"/>
</dbReference>
<dbReference type="PROSITE" id="PS50082">
    <property type="entry name" value="WD_REPEATS_2"/>
    <property type="match status" value="1"/>
</dbReference>
<accession>A0ABW4GYH4</accession>
<organism evidence="3 4">
    <name type="scientific">Nonomuraea guangzhouensis</name>
    <dbReference type="NCBI Taxonomy" id="1291555"/>
    <lineage>
        <taxon>Bacteria</taxon>
        <taxon>Bacillati</taxon>
        <taxon>Actinomycetota</taxon>
        <taxon>Actinomycetes</taxon>
        <taxon>Streptosporangiales</taxon>
        <taxon>Streptosporangiaceae</taxon>
        <taxon>Nonomuraea</taxon>
    </lineage>
</organism>